<name>A0A1M7MX21_9FLAO</name>
<keyword evidence="1" id="KW-0175">Coiled coil</keyword>
<dbReference type="STRING" id="946677.SAMN05444484_11528"/>
<evidence type="ECO:0000256" key="1">
    <source>
        <dbReference type="SAM" id="Coils"/>
    </source>
</evidence>
<dbReference type="RefSeq" id="WP_068845821.1">
    <property type="nucleotide sequence ID" value="NZ_FRBT01000015.1"/>
</dbReference>
<evidence type="ECO:0000313" key="4">
    <source>
        <dbReference type="Proteomes" id="UP000184028"/>
    </source>
</evidence>
<accession>A0A1M7MX21</accession>
<dbReference type="Proteomes" id="UP000184028">
    <property type="component" value="Unassembled WGS sequence"/>
</dbReference>
<organism evidence="3 4">
    <name type="scientific">Flavobacterium chilense</name>
    <dbReference type="NCBI Taxonomy" id="946677"/>
    <lineage>
        <taxon>Bacteria</taxon>
        <taxon>Pseudomonadati</taxon>
        <taxon>Bacteroidota</taxon>
        <taxon>Flavobacteriia</taxon>
        <taxon>Flavobacteriales</taxon>
        <taxon>Flavobacteriaceae</taxon>
        <taxon>Flavobacterium</taxon>
    </lineage>
</organism>
<sequence>MKKITFLLILLIAQTHSAQSIFPTDGGNVGIGTTSPTNSLTIRKTPDQNFAHIYFGEPMAVSGQPSASLCFGGAGIQNSGFTWVPSNTDEGKLHLSFGGQDNGIKNPIKMTFQSNGNVGIGTTNPLNGLHVFKLNDFNGGSIRFGHSGAYDALLSFGWNNSTSGDAFKLSYSPHNSISNVIDLLTIGISGNVGIGTTNPDAKLAVNGTIHSKEVKVDLNVPAPDYVFKNEYNLRSLQEVENFINKNSHLPEIPSAKEFEKNGIQLAEMNMALLKKIEELTLYVIEQNKRIDAIEKENKILKKK</sequence>
<evidence type="ECO:0008006" key="5">
    <source>
        <dbReference type="Google" id="ProtNLM"/>
    </source>
</evidence>
<keyword evidence="2" id="KW-0732">Signal</keyword>
<feature type="signal peptide" evidence="2">
    <location>
        <begin position="1"/>
        <end position="18"/>
    </location>
</feature>
<evidence type="ECO:0000256" key="2">
    <source>
        <dbReference type="SAM" id="SignalP"/>
    </source>
</evidence>
<evidence type="ECO:0000313" key="3">
    <source>
        <dbReference type="EMBL" id="SHM95607.1"/>
    </source>
</evidence>
<protein>
    <recommendedName>
        <fullName evidence="5">Chaperone of endosialidase</fullName>
    </recommendedName>
</protein>
<proteinExistence type="predicted"/>
<feature type="chain" id="PRO_5009928273" description="Chaperone of endosialidase" evidence="2">
    <location>
        <begin position="19"/>
        <end position="303"/>
    </location>
</feature>
<dbReference type="EMBL" id="FRBT01000015">
    <property type="protein sequence ID" value="SHM95607.1"/>
    <property type="molecule type" value="Genomic_DNA"/>
</dbReference>
<dbReference type="OrthoDB" id="9808753at2"/>
<feature type="coiled-coil region" evidence="1">
    <location>
        <begin position="276"/>
        <end position="303"/>
    </location>
</feature>
<dbReference type="AlphaFoldDB" id="A0A1M7MX21"/>
<gene>
    <name evidence="3" type="ORF">SAMN05444484_11528</name>
</gene>
<keyword evidence="4" id="KW-1185">Reference proteome</keyword>
<reference evidence="4" key="1">
    <citation type="submission" date="2016-11" db="EMBL/GenBank/DDBJ databases">
        <authorList>
            <person name="Varghese N."/>
            <person name="Submissions S."/>
        </authorList>
    </citation>
    <scope>NUCLEOTIDE SEQUENCE [LARGE SCALE GENOMIC DNA]</scope>
    <source>
        <strain evidence="4">DSM 24724</strain>
    </source>
</reference>